<keyword evidence="5 13" id="KW-1003">Cell membrane</keyword>
<dbReference type="SUPFAM" id="SSF160544">
    <property type="entry name" value="EscU C-terminal domain-like"/>
    <property type="match status" value="1"/>
</dbReference>
<accession>A0AAN1WJY0</accession>
<dbReference type="RefSeq" id="WP_236983691.1">
    <property type="nucleotide sequence ID" value="NZ_AP023086.1"/>
</dbReference>
<proteinExistence type="inferred from homology"/>
<evidence type="ECO:0000256" key="1">
    <source>
        <dbReference type="ARBA" id="ARBA00004651"/>
    </source>
</evidence>
<dbReference type="GO" id="GO:0009306">
    <property type="term" value="P:protein secretion"/>
    <property type="evidence" value="ECO:0007669"/>
    <property type="project" value="InterPro"/>
</dbReference>
<name>A0AAN1WJY0_9GAMM</name>
<evidence type="ECO:0000256" key="3">
    <source>
        <dbReference type="ARBA" id="ARBA00021622"/>
    </source>
</evidence>
<dbReference type="InterPro" id="IPR006136">
    <property type="entry name" value="FlhB"/>
</dbReference>
<dbReference type="Gene3D" id="6.10.250.2080">
    <property type="match status" value="1"/>
</dbReference>
<dbReference type="AlphaFoldDB" id="A0AAN1WJY0"/>
<keyword evidence="8 13" id="KW-0653">Protein transport</keyword>
<keyword evidence="16" id="KW-1185">Reference proteome</keyword>
<evidence type="ECO:0000256" key="11">
    <source>
        <dbReference type="ARBA" id="ARBA00023225"/>
    </source>
</evidence>
<keyword evidence="9 13" id="KW-1133">Transmembrane helix</keyword>
<dbReference type="EMBL" id="AP023086">
    <property type="protein sequence ID" value="BCD98945.1"/>
    <property type="molecule type" value="Genomic_DNA"/>
</dbReference>
<protein>
    <recommendedName>
        <fullName evidence="3 13">Flagellar biosynthetic protein FlhB</fullName>
    </recommendedName>
</protein>
<keyword evidence="6 13" id="KW-0812">Transmembrane</keyword>
<dbReference type="GO" id="GO:0005886">
    <property type="term" value="C:plasma membrane"/>
    <property type="evidence" value="ECO:0007669"/>
    <property type="project" value="UniProtKB-SubCell"/>
</dbReference>
<dbReference type="Proteomes" id="UP001320119">
    <property type="component" value="Chromosome"/>
</dbReference>
<feature type="transmembrane region" description="Helical" evidence="13">
    <location>
        <begin position="101"/>
        <end position="123"/>
    </location>
</feature>
<keyword evidence="7 13" id="KW-1005">Bacterial flagellum biogenesis</keyword>
<feature type="region of interest" description="Disordered" evidence="14">
    <location>
        <begin position="1"/>
        <end position="30"/>
    </location>
</feature>
<gene>
    <name evidence="13" type="primary">flhB</name>
    <name evidence="15" type="ORF">MARGE09_P3146</name>
</gene>
<dbReference type="FunFam" id="3.40.1690.10:FF:000001">
    <property type="entry name" value="Flagellar biosynthetic protein FlhB"/>
    <property type="match status" value="1"/>
</dbReference>
<evidence type="ECO:0000256" key="12">
    <source>
        <dbReference type="ARBA" id="ARBA00025078"/>
    </source>
</evidence>
<dbReference type="PANTHER" id="PTHR30531:SF12">
    <property type="entry name" value="FLAGELLAR BIOSYNTHETIC PROTEIN FLHB"/>
    <property type="match status" value="1"/>
</dbReference>
<evidence type="ECO:0000256" key="14">
    <source>
        <dbReference type="SAM" id="MobiDB-lite"/>
    </source>
</evidence>
<comment type="function">
    <text evidence="12 13">Required for formation of the rod structure in the basal body of the flagellar apparatus. Together with FliI and FliH, may constitute the export apparatus of flagellin.</text>
</comment>
<comment type="subcellular location">
    <subcellularLocation>
        <location evidence="1">Cell membrane</location>
        <topology evidence="1">Multi-pass membrane protein</topology>
    </subcellularLocation>
</comment>
<evidence type="ECO:0000256" key="13">
    <source>
        <dbReference type="RuleBase" id="RU364091"/>
    </source>
</evidence>
<evidence type="ECO:0000256" key="2">
    <source>
        <dbReference type="ARBA" id="ARBA00010690"/>
    </source>
</evidence>
<evidence type="ECO:0000256" key="4">
    <source>
        <dbReference type="ARBA" id="ARBA00022448"/>
    </source>
</evidence>
<comment type="similarity">
    <text evidence="2 13">Belongs to the type III secretion exporter family.</text>
</comment>
<dbReference type="KEGG" id="marq:MARGE09_P3146"/>
<dbReference type="GO" id="GO:0044780">
    <property type="term" value="P:bacterial-type flagellum assembly"/>
    <property type="evidence" value="ECO:0007669"/>
    <property type="project" value="InterPro"/>
</dbReference>
<dbReference type="InterPro" id="IPR029025">
    <property type="entry name" value="T3SS_substrate_exporter_C"/>
</dbReference>
<evidence type="ECO:0000256" key="7">
    <source>
        <dbReference type="ARBA" id="ARBA00022795"/>
    </source>
</evidence>
<dbReference type="NCBIfam" id="TIGR00328">
    <property type="entry name" value="flhB"/>
    <property type="match status" value="1"/>
</dbReference>
<evidence type="ECO:0000313" key="15">
    <source>
        <dbReference type="EMBL" id="BCD98945.1"/>
    </source>
</evidence>
<feature type="compositionally biased region" description="Basic and acidic residues" evidence="14">
    <location>
        <begin position="7"/>
        <end position="30"/>
    </location>
</feature>
<evidence type="ECO:0000256" key="9">
    <source>
        <dbReference type="ARBA" id="ARBA00022989"/>
    </source>
</evidence>
<dbReference type="PRINTS" id="PR00950">
    <property type="entry name" value="TYPE3IMSPROT"/>
</dbReference>
<keyword evidence="10 13" id="KW-0472">Membrane</keyword>
<feature type="transmembrane region" description="Helical" evidence="13">
    <location>
        <begin position="189"/>
        <end position="215"/>
    </location>
</feature>
<dbReference type="InterPro" id="IPR006135">
    <property type="entry name" value="T3SS_substrate_exporter"/>
</dbReference>
<keyword evidence="15" id="KW-0966">Cell projection</keyword>
<keyword evidence="15" id="KW-0282">Flagellum</keyword>
<keyword evidence="15" id="KW-0969">Cilium</keyword>
<evidence type="ECO:0000256" key="5">
    <source>
        <dbReference type="ARBA" id="ARBA00022475"/>
    </source>
</evidence>
<evidence type="ECO:0000313" key="16">
    <source>
        <dbReference type="Proteomes" id="UP001320119"/>
    </source>
</evidence>
<dbReference type="Gene3D" id="3.40.1690.10">
    <property type="entry name" value="secretion proteins EscU"/>
    <property type="match status" value="1"/>
</dbReference>
<evidence type="ECO:0000256" key="6">
    <source>
        <dbReference type="ARBA" id="ARBA00022692"/>
    </source>
</evidence>
<feature type="transmembrane region" description="Helical" evidence="13">
    <location>
        <begin position="38"/>
        <end position="58"/>
    </location>
</feature>
<keyword evidence="4 13" id="KW-0813">Transport</keyword>
<feature type="transmembrane region" description="Helical" evidence="13">
    <location>
        <begin position="144"/>
        <end position="169"/>
    </location>
</feature>
<reference evidence="15 16" key="1">
    <citation type="journal article" date="2022" name="IScience">
        <title>An ultrasensitive nanofiber-based assay for enzymatic hydrolysis and deep-sea microbial degradation of cellulose.</title>
        <authorList>
            <person name="Tsudome M."/>
            <person name="Tachioka M."/>
            <person name="Miyazaki M."/>
            <person name="Uchimura K."/>
            <person name="Tsuda M."/>
            <person name="Takaki Y."/>
            <person name="Deguchi S."/>
        </authorList>
    </citation>
    <scope>NUCLEOTIDE SEQUENCE [LARGE SCALE GENOMIC DNA]</scope>
    <source>
        <strain evidence="15 16">GE09</strain>
    </source>
</reference>
<evidence type="ECO:0000256" key="10">
    <source>
        <dbReference type="ARBA" id="ARBA00023136"/>
    </source>
</evidence>
<organism evidence="15 16">
    <name type="scientific">Marinagarivorans cellulosilyticus</name>
    <dbReference type="NCBI Taxonomy" id="2721545"/>
    <lineage>
        <taxon>Bacteria</taxon>
        <taxon>Pseudomonadati</taxon>
        <taxon>Pseudomonadota</taxon>
        <taxon>Gammaproteobacteria</taxon>
        <taxon>Cellvibrionales</taxon>
        <taxon>Cellvibrionaceae</taxon>
        <taxon>Marinagarivorans</taxon>
    </lineage>
</organism>
<keyword evidence="11 13" id="KW-1006">Bacterial flagellum protein export</keyword>
<sequence>MSENDSSQEKTEDPTAKRLEKAREDGDVPRSKELTTSALLLLGTVALMVTGPAITEAIMDVMRSCFGASRETLFDAQKLLGIFASSIYEAFYSLLPFFGAVLFACIAGPTALGGFLWSNKALAPKLNRMDPLAGLKRMFSVKSLVELIKSIAKVLVVMISAYVMLSLIADDILGLVNKPVEEAIHQAAYLSAITTLVVSASTLLVAAIDVPFQIYEHTKKLKMSMQDIKDEMKDSEGKPEVKGRIRQLQREMSQKRMMADVPTADVIITNPTHYSVALKYDPADMATPICVAKGVDHVAMKIREIAKAHKVEMVQAPALTRAVYHTTDVGSEIPSGLYVAVAKILAYIFQLREYRFGRGERPSRPQNIIVPRDMYFD</sequence>
<dbReference type="Pfam" id="PF01312">
    <property type="entry name" value="Bac_export_2"/>
    <property type="match status" value="1"/>
</dbReference>
<dbReference type="PANTHER" id="PTHR30531">
    <property type="entry name" value="FLAGELLAR BIOSYNTHETIC PROTEIN FLHB"/>
    <property type="match status" value="1"/>
</dbReference>
<evidence type="ECO:0000256" key="8">
    <source>
        <dbReference type="ARBA" id="ARBA00022927"/>
    </source>
</evidence>